<dbReference type="GO" id="GO:0005524">
    <property type="term" value="F:ATP binding"/>
    <property type="evidence" value="ECO:0007669"/>
    <property type="project" value="UniProtKB-KW"/>
</dbReference>
<reference evidence="6 7" key="1">
    <citation type="journal article" date="2014" name="PLoS ONE">
        <title>How to Kill the Honey Bee Larva: Genomic Potential and Virulence Mechanisms of Paenibacillus larvae.</title>
        <authorList>
            <person name="Djukic M."/>
            <person name="Brzuszkiewicz E."/>
            <person name="Funfhaus A."/>
            <person name="Voss J."/>
            <person name="Gollnow K."/>
            <person name="Poppinga L."/>
            <person name="Liesegang H."/>
            <person name="Garcia-Gonzalez E."/>
            <person name="Genersch E."/>
            <person name="Daniel R."/>
        </authorList>
    </citation>
    <scope>NUCLEOTIDE SEQUENCE [LARGE SCALE GENOMIC DNA]</scope>
    <source>
        <strain evidence="6 7">DSM 25430</strain>
    </source>
</reference>
<name>V9W5S7_9BACL</name>
<dbReference type="SUPFAM" id="SSF52540">
    <property type="entry name" value="P-loop containing nucleoside triphosphate hydrolases"/>
    <property type="match status" value="1"/>
</dbReference>
<evidence type="ECO:0000256" key="2">
    <source>
        <dbReference type="ARBA" id="ARBA00022448"/>
    </source>
</evidence>
<evidence type="ECO:0000313" key="7">
    <source>
        <dbReference type="Proteomes" id="UP000029431"/>
    </source>
</evidence>
<feature type="domain" description="ABC transporter" evidence="5">
    <location>
        <begin position="30"/>
        <end position="258"/>
    </location>
</feature>
<dbReference type="InterPro" id="IPR003593">
    <property type="entry name" value="AAA+_ATPase"/>
</dbReference>
<gene>
    <name evidence="6" type="primary">yhcH</name>
    <name evidence="6" type="ORF">ERIC2_c06450</name>
</gene>
<comment type="similarity">
    <text evidence="1">Belongs to the ABC transporter superfamily.</text>
</comment>
<dbReference type="KEGG" id="plv:ERIC2_c06450"/>
<evidence type="ECO:0000313" key="6">
    <source>
        <dbReference type="EMBL" id="AHD04487.1"/>
    </source>
</evidence>
<proteinExistence type="inferred from homology"/>
<dbReference type="EMBL" id="CP003355">
    <property type="protein sequence ID" value="AHD04487.1"/>
    <property type="molecule type" value="Genomic_DNA"/>
</dbReference>
<evidence type="ECO:0000256" key="1">
    <source>
        <dbReference type="ARBA" id="ARBA00005417"/>
    </source>
</evidence>
<dbReference type="PROSITE" id="PS00211">
    <property type="entry name" value="ABC_TRANSPORTER_1"/>
    <property type="match status" value="1"/>
</dbReference>
<dbReference type="PROSITE" id="PS50893">
    <property type="entry name" value="ABC_TRANSPORTER_2"/>
    <property type="match status" value="1"/>
</dbReference>
<dbReference type="GO" id="GO:0016887">
    <property type="term" value="F:ATP hydrolysis activity"/>
    <property type="evidence" value="ECO:0007669"/>
    <property type="project" value="InterPro"/>
</dbReference>
<dbReference type="HOGENOM" id="CLU_000604_1_2_9"/>
<evidence type="ECO:0000256" key="3">
    <source>
        <dbReference type="ARBA" id="ARBA00022741"/>
    </source>
</evidence>
<dbReference type="eggNOG" id="COG1131">
    <property type="taxonomic scope" value="Bacteria"/>
</dbReference>
<organism evidence="6 7">
    <name type="scientific">Paenibacillus larvae subsp. larvae DSM 25430</name>
    <dbReference type="NCBI Taxonomy" id="697284"/>
    <lineage>
        <taxon>Bacteria</taxon>
        <taxon>Bacillati</taxon>
        <taxon>Bacillota</taxon>
        <taxon>Bacilli</taxon>
        <taxon>Bacillales</taxon>
        <taxon>Paenibacillaceae</taxon>
        <taxon>Paenibacillus</taxon>
    </lineage>
</organism>
<evidence type="ECO:0000256" key="4">
    <source>
        <dbReference type="ARBA" id="ARBA00022840"/>
    </source>
</evidence>
<dbReference type="Proteomes" id="UP000029431">
    <property type="component" value="Chromosome"/>
</dbReference>
<sequence>MVLFIIRREFCKKPGNGLKEEKKLEQIPILQIENVTKQIRRKTIIDNLSFEVNRGEVFGFLGPNGAGKTTLIRMVVGLMSITKGDIYVGGQSVKKDFEKALLQVGAIVENPEMYKYLSGYRNLIHYARMIPGITPERIEEVVELVGLKNRIHEKVKRYSLGMRQRLGVAQALLHKPSLLILDEPTNGLDPAGIRELRDYLRRLAQKENVAVVVSSHLLSEMELMCDRVAVIQQGRLINIQDIRSGNEEQTECLITFEVDRKESAVRVLEKWKNQTGISLGEHSVTLELSREEVAEANTILVEAGIKVYGIRQINKTLEDKFLEMTGSDQIA</sequence>
<dbReference type="PATRIC" id="fig|697284.3.peg.617"/>
<dbReference type="InterPro" id="IPR003439">
    <property type="entry name" value="ABC_transporter-like_ATP-bd"/>
</dbReference>
<accession>V9W5S7</accession>
<evidence type="ECO:0000259" key="5">
    <source>
        <dbReference type="PROSITE" id="PS50893"/>
    </source>
</evidence>
<keyword evidence="2" id="KW-0813">Transport</keyword>
<dbReference type="PANTHER" id="PTHR43335:SF4">
    <property type="entry name" value="ABC TRANSPORTER, ATP-BINDING PROTEIN"/>
    <property type="match status" value="1"/>
</dbReference>
<dbReference type="AlphaFoldDB" id="V9W5S7"/>
<dbReference type="SMART" id="SM00382">
    <property type="entry name" value="AAA"/>
    <property type="match status" value="1"/>
</dbReference>
<protein>
    <submittedName>
        <fullName evidence="6">Putative ABC transporter ATP-binding protein YhcH</fullName>
    </submittedName>
</protein>
<dbReference type="PANTHER" id="PTHR43335">
    <property type="entry name" value="ABC TRANSPORTER, ATP-BINDING PROTEIN"/>
    <property type="match status" value="1"/>
</dbReference>
<dbReference type="InterPro" id="IPR017871">
    <property type="entry name" value="ABC_transporter-like_CS"/>
</dbReference>
<dbReference type="Gene3D" id="3.40.50.300">
    <property type="entry name" value="P-loop containing nucleotide triphosphate hydrolases"/>
    <property type="match status" value="1"/>
</dbReference>
<keyword evidence="4 6" id="KW-0067">ATP-binding</keyword>
<keyword evidence="7" id="KW-1185">Reference proteome</keyword>
<dbReference type="Pfam" id="PF00005">
    <property type="entry name" value="ABC_tran"/>
    <property type="match status" value="1"/>
</dbReference>
<keyword evidence="3" id="KW-0547">Nucleotide-binding</keyword>
<dbReference type="InterPro" id="IPR027417">
    <property type="entry name" value="P-loop_NTPase"/>
</dbReference>